<dbReference type="InParanoid" id="A0A165J6L5"/>
<dbReference type="AlphaFoldDB" id="A0A165J6L5"/>
<dbReference type="GeneID" id="28899970"/>
<dbReference type="RefSeq" id="XP_018191360.1">
    <property type="nucleotide sequence ID" value="XM_018334833.1"/>
</dbReference>
<dbReference type="FunCoup" id="A0A165J6L5">
    <property type="interactions" value="250"/>
</dbReference>
<proteinExistence type="inferred from homology"/>
<name>A0A165J6L5_XYLHT</name>
<organism evidence="6 7">
    <name type="scientific">Xylona heveae (strain CBS 132557 / TC161)</name>
    <dbReference type="NCBI Taxonomy" id="1328760"/>
    <lineage>
        <taxon>Eukaryota</taxon>
        <taxon>Fungi</taxon>
        <taxon>Dikarya</taxon>
        <taxon>Ascomycota</taxon>
        <taxon>Pezizomycotina</taxon>
        <taxon>Xylonomycetes</taxon>
        <taxon>Xylonales</taxon>
        <taxon>Xylonaceae</taxon>
        <taxon>Xylona</taxon>
    </lineage>
</organism>
<dbReference type="GO" id="GO:0017118">
    <property type="term" value="F:lipoyltransferase activity"/>
    <property type="evidence" value="ECO:0007669"/>
    <property type="project" value="TreeGrafter"/>
</dbReference>
<feature type="domain" description="BPL/LPL catalytic" evidence="5">
    <location>
        <begin position="81"/>
        <end position="302"/>
    </location>
</feature>
<evidence type="ECO:0000256" key="2">
    <source>
        <dbReference type="ARBA" id="ARBA00005085"/>
    </source>
</evidence>
<dbReference type="CDD" id="cd16443">
    <property type="entry name" value="LplA"/>
    <property type="match status" value="1"/>
</dbReference>
<evidence type="ECO:0000256" key="4">
    <source>
        <dbReference type="ARBA" id="ARBA00015925"/>
    </source>
</evidence>
<dbReference type="GO" id="GO:0005739">
    <property type="term" value="C:mitochondrion"/>
    <property type="evidence" value="ECO:0007669"/>
    <property type="project" value="TreeGrafter"/>
</dbReference>
<reference evidence="6 7" key="1">
    <citation type="journal article" date="2016" name="Fungal Biol.">
        <title>The genome of Xylona heveae provides a window into fungal endophytism.</title>
        <authorList>
            <person name="Gazis R."/>
            <person name="Kuo A."/>
            <person name="Riley R."/>
            <person name="LaButti K."/>
            <person name="Lipzen A."/>
            <person name="Lin J."/>
            <person name="Amirebrahimi M."/>
            <person name="Hesse C.N."/>
            <person name="Spatafora J.W."/>
            <person name="Henrissat B."/>
            <person name="Hainaut M."/>
            <person name="Grigoriev I.V."/>
            <person name="Hibbett D.S."/>
        </authorList>
    </citation>
    <scope>NUCLEOTIDE SEQUENCE [LARGE SCALE GENOMIC DNA]</scope>
    <source>
        <strain evidence="6 7">TC161</strain>
    </source>
</reference>
<dbReference type="InterPro" id="IPR045864">
    <property type="entry name" value="aa-tRNA-synth_II/BPL/LPL"/>
</dbReference>
<dbReference type="EMBL" id="KV407455">
    <property type="protein sequence ID" value="KZF25805.1"/>
    <property type="molecule type" value="Genomic_DNA"/>
</dbReference>
<dbReference type="PROSITE" id="PS51733">
    <property type="entry name" value="BPL_LPL_CATALYTIC"/>
    <property type="match status" value="1"/>
</dbReference>
<evidence type="ECO:0000313" key="6">
    <source>
        <dbReference type="EMBL" id="KZF25805.1"/>
    </source>
</evidence>
<evidence type="ECO:0000256" key="3">
    <source>
        <dbReference type="ARBA" id="ARBA00008242"/>
    </source>
</evidence>
<dbReference type="STRING" id="1328760.A0A165J6L5"/>
<dbReference type="PANTHER" id="PTHR12561:SF3">
    <property type="entry name" value="LIPOYLTRANSFERASE 1, MITOCHONDRIAL"/>
    <property type="match status" value="1"/>
</dbReference>
<keyword evidence="7" id="KW-1185">Reference proteome</keyword>
<comment type="similarity">
    <text evidence="3">Belongs to the LplA family.</text>
</comment>
<dbReference type="InterPro" id="IPR004562">
    <property type="entry name" value="LipoylTrfase_LipoateP_Ligase"/>
</dbReference>
<dbReference type="SUPFAM" id="SSF55681">
    <property type="entry name" value="Class II aaRS and biotin synthetases"/>
    <property type="match status" value="1"/>
</dbReference>
<comment type="pathway">
    <text evidence="2">Protein modification; protein lipoylation via exogenous pathway; protein N(6)-(lipoyl)lysine from lipoate: step 2/2.</text>
</comment>
<evidence type="ECO:0000259" key="5">
    <source>
        <dbReference type="PROSITE" id="PS51733"/>
    </source>
</evidence>
<dbReference type="Pfam" id="PF21948">
    <property type="entry name" value="LplA-B_cat"/>
    <property type="match status" value="1"/>
</dbReference>
<dbReference type="OMA" id="TTFTRNK"/>
<dbReference type="PANTHER" id="PTHR12561">
    <property type="entry name" value="LIPOATE-PROTEIN LIGASE"/>
    <property type="match status" value="1"/>
</dbReference>
<keyword evidence="6" id="KW-0808">Transferase</keyword>
<dbReference type="InterPro" id="IPR004143">
    <property type="entry name" value="BPL_LPL_catalytic"/>
</dbReference>
<evidence type="ECO:0000256" key="1">
    <source>
        <dbReference type="ARBA" id="ARBA00003253"/>
    </source>
</evidence>
<dbReference type="UniPathway" id="UPA00537">
    <property type="reaction ID" value="UER00595"/>
</dbReference>
<dbReference type="OrthoDB" id="201621at2759"/>
<comment type="function">
    <text evidence="1">Catalyzes both the ATP-dependent activation of exogenously supplied lipoate to lipoyl-AMP and the transfer of the activated lipoyl onto the lipoyl domains of lipoate-dependent enzymes.</text>
</comment>
<accession>A0A165J6L5</accession>
<dbReference type="GO" id="GO:0009249">
    <property type="term" value="P:protein lipoylation"/>
    <property type="evidence" value="ECO:0007669"/>
    <property type="project" value="InterPro"/>
</dbReference>
<evidence type="ECO:0000313" key="7">
    <source>
        <dbReference type="Proteomes" id="UP000076632"/>
    </source>
</evidence>
<dbReference type="Gene3D" id="3.30.930.10">
    <property type="entry name" value="Bira Bifunctional Protein, Domain 2"/>
    <property type="match status" value="1"/>
</dbReference>
<sequence length="460" mass="51051">MAPSRGLSTVFSILSYRTSHSNRVCSSIRPQFISRAYTSIPASSFVELVTRPTSKHQIYISRSLDPYLNLSIEHFLLQRTSPESVILFLYTNRPSIIIGRNQNPWVEVNLRLLNAAKNDNNDIETEPPSLGDVWLVRRRSGGGTVFHDEGNVNYSVICPPAEFARDKHAEMVVRGLRNLGIDRARVNERHDIVLDQGSQRSQVDEADTHVTPYTSDDRLRSLKISGSAFKLTRHRSLHHGTCLLSSPNLNIIPDYLHAPAKPYIKARGVESVSSPVGNVGLSNGEFERAVVEQFCRLHNVPLDASRGAIEGVNTTVSENDNKWVSAVVDEELASIPEIAKGMDELKSLEWTFLQTPQFVLSSHPTPDDPRERPTLDSAIPSKTQISLKSRSGVILESDIHIPSDGPLAETQAAEIHKELANKKIHEIDNWEALLGGSKGIEDSNHTKAIGNWLAKMFGKA</sequence>
<dbReference type="Proteomes" id="UP000076632">
    <property type="component" value="Unassembled WGS sequence"/>
</dbReference>
<gene>
    <name evidence="6" type="ORF">L228DRAFT_266254</name>
</gene>
<protein>
    <recommendedName>
        <fullName evidence="4">Putative lipoate-protein ligase A</fullName>
    </recommendedName>
</protein>